<reference evidence="2" key="1">
    <citation type="submission" date="2016-10" db="EMBL/GenBank/DDBJ databases">
        <authorList>
            <person name="Varghese N."/>
            <person name="Submissions S."/>
        </authorList>
    </citation>
    <scope>NUCLEOTIDE SEQUENCE [LARGE SCALE GENOMIC DNA]</scope>
    <source>
        <strain evidence="2">CGMCC 1.8975</strain>
    </source>
</reference>
<protein>
    <submittedName>
        <fullName evidence="1">Uncharacterized protein</fullName>
    </submittedName>
</protein>
<evidence type="ECO:0000313" key="2">
    <source>
        <dbReference type="Proteomes" id="UP000199249"/>
    </source>
</evidence>
<dbReference type="EMBL" id="FNOV01000010">
    <property type="protein sequence ID" value="SDY60066.1"/>
    <property type="molecule type" value="Genomic_DNA"/>
</dbReference>
<dbReference type="AlphaFoldDB" id="A0A1H3L6Z7"/>
<sequence length="61" mass="6677">MRWNRADVQHHRDGLTAAGMGINGLAGWAVRHFYDSASVLTPEFRQSGLDRTAEQVATHGG</sequence>
<accession>A0A1H3L6Z7</accession>
<gene>
    <name evidence="1" type="ORF">SAMN04488069_110129</name>
</gene>
<dbReference type="Proteomes" id="UP000199249">
    <property type="component" value="Unassembled WGS sequence"/>
</dbReference>
<dbReference type="STRING" id="651662.SAMN04488069_110129"/>
<proteinExistence type="predicted"/>
<organism evidence="1 2">
    <name type="scientific">Hymenobacter psychrophilus</name>
    <dbReference type="NCBI Taxonomy" id="651662"/>
    <lineage>
        <taxon>Bacteria</taxon>
        <taxon>Pseudomonadati</taxon>
        <taxon>Bacteroidota</taxon>
        <taxon>Cytophagia</taxon>
        <taxon>Cytophagales</taxon>
        <taxon>Hymenobacteraceae</taxon>
        <taxon>Hymenobacter</taxon>
    </lineage>
</organism>
<keyword evidence="2" id="KW-1185">Reference proteome</keyword>
<evidence type="ECO:0000313" key="1">
    <source>
        <dbReference type="EMBL" id="SDY60066.1"/>
    </source>
</evidence>
<name>A0A1H3L6Z7_9BACT</name>